<keyword evidence="12" id="KW-1185">Reference proteome</keyword>
<reference evidence="12" key="1">
    <citation type="submission" date="2021-03" db="EMBL/GenBank/DDBJ databases">
        <title>Assistant Professor.</title>
        <authorList>
            <person name="Huq M.A."/>
        </authorList>
    </citation>
    <scope>NUCLEOTIDE SEQUENCE [LARGE SCALE GENOMIC DNA]</scope>
    <source>
        <strain evidence="12">MAH-28</strain>
    </source>
</reference>
<accession>A0ABS3YF10</accession>
<dbReference type="RefSeq" id="WP_209145866.1">
    <property type="nucleotide sequence ID" value="NZ_JAGHKP010000002.1"/>
</dbReference>
<dbReference type="InterPro" id="IPR007168">
    <property type="entry name" value="Phageshock_PspC_N"/>
</dbReference>
<protein>
    <submittedName>
        <fullName evidence="11">PspC domain-containing protein</fullName>
    </submittedName>
</protein>
<name>A0ABS3YF10_9BACT</name>
<feature type="domain" description="PspC-related ToastRack" evidence="10">
    <location>
        <begin position="406"/>
        <end position="508"/>
    </location>
</feature>
<evidence type="ECO:0000313" key="12">
    <source>
        <dbReference type="Proteomes" id="UP000679126"/>
    </source>
</evidence>
<evidence type="ECO:0000259" key="9">
    <source>
        <dbReference type="Pfam" id="PF22571"/>
    </source>
</evidence>
<sequence>MKKIININLSSRLIPIEDSAYEILRQYLDSLKRYFSQEEGADEIVGDIESRIAEIFQDKIRKGAHCITDEDVQAIKTSMGTPEQFGEEAGGSTNANQSNTSSSATESFAPYIRPRKRFYRDTDNKVLGGVCSGLGAYFNVDPIVFRIIFALMAIGLYGGGIVLYFILWFATPEAVTAAEKLEMRGERVDLNNIKNTVQEEMNSFRSRMEKMGDDVRNFSEGRGKQFGRDAGSAIEGFFRGILNIIGFMAKGFFLFLGVVMLFVLVVTLIMAAIFSAVLIPVKDLIFDAGPQTFLFWPALALLIGIPILALILFLVRKMTGIKQTNKYAGYTLGFFWILGIVFAVWLAVSVTRDFTGATRYVKEPVAITQPSKGRLVIRKAEDMLVIDDLNIFDGNLRVVDDTAIIGDIRLYLRPSPTDSFALEVRKSSHGRTSSQAAMLANEISYRIHQQDSVLYIPGGFSIPRNSVYRNQEVDIYLYVPKGRDFTIDRGVRHMVNDWGHKWWRNNRDYDWNDDDETRIYMNENGWEPEVKEDPVRRGTDSVYQNYRYQGPRRENDTPGKTPPAENTTPVEDSKQKDSGSVKDRRTTGVALLSMVFANAFTR</sequence>
<dbReference type="InterPro" id="IPR054321">
    <property type="entry name" value="PspC-rel_TM"/>
</dbReference>
<feature type="transmembrane region" description="Helical" evidence="7">
    <location>
        <begin position="293"/>
        <end position="315"/>
    </location>
</feature>
<keyword evidence="4 7" id="KW-1133">Transmembrane helix</keyword>
<feature type="region of interest" description="Disordered" evidence="6">
    <location>
        <begin position="83"/>
        <end position="106"/>
    </location>
</feature>
<dbReference type="Pfam" id="PF22571">
    <property type="entry name" value="LiaI-LiaF-TM_PspC"/>
    <property type="match status" value="1"/>
</dbReference>
<dbReference type="InterPro" id="IPR054319">
    <property type="entry name" value="PspC-rel_ToastRack"/>
</dbReference>
<keyword evidence="3 7" id="KW-0812">Transmembrane</keyword>
<keyword evidence="5 7" id="KW-0472">Membrane</keyword>
<evidence type="ECO:0000256" key="4">
    <source>
        <dbReference type="ARBA" id="ARBA00022989"/>
    </source>
</evidence>
<comment type="caution">
    <text evidence="11">The sequence shown here is derived from an EMBL/GenBank/DDBJ whole genome shotgun (WGS) entry which is preliminary data.</text>
</comment>
<proteinExistence type="predicted"/>
<feature type="transmembrane region" description="Helical" evidence="7">
    <location>
        <begin position="147"/>
        <end position="170"/>
    </location>
</feature>
<evidence type="ECO:0000256" key="2">
    <source>
        <dbReference type="ARBA" id="ARBA00022475"/>
    </source>
</evidence>
<evidence type="ECO:0000256" key="7">
    <source>
        <dbReference type="SAM" id="Phobius"/>
    </source>
</evidence>
<dbReference type="Proteomes" id="UP000679126">
    <property type="component" value="Unassembled WGS sequence"/>
</dbReference>
<dbReference type="PANTHER" id="PTHR33885">
    <property type="entry name" value="PHAGE SHOCK PROTEIN C"/>
    <property type="match status" value="1"/>
</dbReference>
<dbReference type="EMBL" id="JAGHKP010000002">
    <property type="protein sequence ID" value="MBO9152888.1"/>
    <property type="molecule type" value="Genomic_DNA"/>
</dbReference>
<evidence type="ECO:0000256" key="6">
    <source>
        <dbReference type="SAM" id="MobiDB-lite"/>
    </source>
</evidence>
<feature type="transmembrane region" description="Helical" evidence="7">
    <location>
        <begin position="252"/>
        <end position="281"/>
    </location>
</feature>
<feature type="transmembrane region" description="Helical" evidence="7">
    <location>
        <begin position="327"/>
        <end position="348"/>
    </location>
</feature>
<dbReference type="Pfam" id="PF04024">
    <property type="entry name" value="PspC"/>
    <property type="match status" value="1"/>
</dbReference>
<feature type="domain" description="Phage shock protein PspC N-terminal" evidence="8">
    <location>
        <begin position="116"/>
        <end position="174"/>
    </location>
</feature>
<evidence type="ECO:0000256" key="5">
    <source>
        <dbReference type="ARBA" id="ARBA00023136"/>
    </source>
</evidence>
<dbReference type="PANTHER" id="PTHR33885:SF3">
    <property type="entry name" value="PHAGE SHOCK PROTEIN C"/>
    <property type="match status" value="1"/>
</dbReference>
<evidence type="ECO:0000313" key="11">
    <source>
        <dbReference type="EMBL" id="MBO9152888.1"/>
    </source>
</evidence>
<keyword evidence="2" id="KW-1003">Cell membrane</keyword>
<dbReference type="Pfam" id="PF22744">
    <property type="entry name" value="Toast-rack_PspC-Cterm"/>
    <property type="match status" value="1"/>
</dbReference>
<feature type="compositionally biased region" description="Low complexity" evidence="6">
    <location>
        <begin position="92"/>
        <end position="106"/>
    </location>
</feature>
<feature type="region of interest" description="Disordered" evidence="6">
    <location>
        <begin position="530"/>
        <end position="585"/>
    </location>
</feature>
<evidence type="ECO:0000259" key="8">
    <source>
        <dbReference type="Pfam" id="PF04024"/>
    </source>
</evidence>
<feature type="compositionally biased region" description="Basic and acidic residues" evidence="6">
    <location>
        <begin position="571"/>
        <end position="585"/>
    </location>
</feature>
<evidence type="ECO:0000256" key="1">
    <source>
        <dbReference type="ARBA" id="ARBA00004162"/>
    </source>
</evidence>
<feature type="compositionally biased region" description="Basic and acidic residues" evidence="6">
    <location>
        <begin position="530"/>
        <end position="539"/>
    </location>
</feature>
<organism evidence="11 12">
    <name type="scientific">Chitinophaga chungangae</name>
    <dbReference type="NCBI Taxonomy" id="2821488"/>
    <lineage>
        <taxon>Bacteria</taxon>
        <taxon>Pseudomonadati</taxon>
        <taxon>Bacteroidota</taxon>
        <taxon>Chitinophagia</taxon>
        <taxon>Chitinophagales</taxon>
        <taxon>Chitinophagaceae</taxon>
        <taxon>Chitinophaga</taxon>
    </lineage>
</organism>
<comment type="subcellular location">
    <subcellularLocation>
        <location evidence="1">Cell membrane</location>
        <topology evidence="1">Single-pass membrane protein</topology>
    </subcellularLocation>
</comment>
<dbReference type="InterPro" id="IPR052027">
    <property type="entry name" value="PspC"/>
</dbReference>
<feature type="domain" description="PspC-related transmembrane region" evidence="9">
    <location>
        <begin position="222"/>
        <end position="354"/>
    </location>
</feature>
<evidence type="ECO:0000259" key="10">
    <source>
        <dbReference type="Pfam" id="PF22744"/>
    </source>
</evidence>
<gene>
    <name evidence="11" type="ORF">J7I43_11740</name>
</gene>
<evidence type="ECO:0000256" key="3">
    <source>
        <dbReference type="ARBA" id="ARBA00022692"/>
    </source>
</evidence>